<keyword evidence="1" id="KW-0472">Membrane</keyword>
<name>A0A246IUG0_9BURK</name>
<keyword evidence="3" id="KW-1185">Reference proteome</keyword>
<dbReference type="RefSeq" id="WP_141100992.1">
    <property type="nucleotide sequence ID" value="NZ_NIOF01000019.1"/>
</dbReference>
<comment type="caution">
    <text evidence="2">The sequence shown here is derived from an EMBL/GenBank/DDBJ whole genome shotgun (WGS) entry which is preliminary data.</text>
</comment>
<evidence type="ECO:0000313" key="2">
    <source>
        <dbReference type="EMBL" id="OWQ83850.1"/>
    </source>
</evidence>
<reference evidence="2 3" key="1">
    <citation type="journal article" date="2008" name="Int. J. Syst. Evol. Microbiol.">
        <title>Description of Roseateles aquatilis sp. nov. and Roseateles terrae sp. nov., in the class Betaproteobacteria, and emended description of the genus Roseateles.</title>
        <authorList>
            <person name="Gomila M."/>
            <person name="Bowien B."/>
            <person name="Falsen E."/>
            <person name="Moore E.R."/>
            <person name="Lalucat J."/>
        </authorList>
    </citation>
    <scope>NUCLEOTIDE SEQUENCE [LARGE SCALE GENOMIC DNA]</scope>
    <source>
        <strain evidence="2 3">CCUG 48205</strain>
    </source>
</reference>
<accession>A0A246IUG0</accession>
<dbReference type="OrthoDB" id="8909592at2"/>
<feature type="transmembrane region" description="Helical" evidence="1">
    <location>
        <begin position="47"/>
        <end position="67"/>
    </location>
</feature>
<keyword evidence="1" id="KW-0812">Transmembrane</keyword>
<sequence>MAVCAVQGPGGVELTPLPPGAPCAGIVLLQPDDVPPNPLVLTYEQGALVSAAVMGVWLCAWGFRALYSVLNTNSDD</sequence>
<keyword evidence="1" id="KW-1133">Transmembrane helix</keyword>
<gene>
    <name evidence="2" type="ORF">CDN99_25635</name>
</gene>
<proteinExistence type="predicted"/>
<dbReference type="AlphaFoldDB" id="A0A246IUG0"/>
<evidence type="ECO:0000256" key="1">
    <source>
        <dbReference type="SAM" id="Phobius"/>
    </source>
</evidence>
<dbReference type="EMBL" id="NIOF01000019">
    <property type="protein sequence ID" value="OWQ83850.1"/>
    <property type="molecule type" value="Genomic_DNA"/>
</dbReference>
<dbReference type="Proteomes" id="UP000197468">
    <property type="component" value="Unassembled WGS sequence"/>
</dbReference>
<evidence type="ECO:0000313" key="3">
    <source>
        <dbReference type="Proteomes" id="UP000197468"/>
    </source>
</evidence>
<protein>
    <submittedName>
        <fullName evidence="2">Uncharacterized protein</fullName>
    </submittedName>
</protein>
<organism evidence="2 3">
    <name type="scientific">Roseateles aquatilis</name>
    <dbReference type="NCBI Taxonomy" id="431061"/>
    <lineage>
        <taxon>Bacteria</taxon>
        <taxon>Pseudomonadati</taxon>
        <taxon>Pseudomonadota</taxon>
        <taxon>Betaproteobacteria</taxon>
        <taxon>Burkholderiales</taxon>
        <taxon>Sphaerotilaceae</taxon>
        <taxon>Roseateles</taxon>
    </lineage>
</organism>